<dbReference type="GO" id="GO:0039666">
    <property type="term" value="P:virion attachment to host cell pilus"/>
    <property type="evidence" value="ECO:0007669"/>
    <property type="project" value="UniProtKB-KW"/>
</dbReference>
<dbReference type="Pfam" id="PF03863">
    <property type="entry name" value="Phage_mat-A"/>
    <property type="match status" value="1"/>
</dbReference>
<dbReference type="EMBL" id="MN033091">
    <property type="protein sequence ID" value="QDH87002.1"/>
    <property type="molecule type" value="Genomic_RNA"/>
</dbReference>
<dbReference type="InterPro" id="IPR005563">
    <property type="entry name" value="A_protein"/>
</dbReference>
<keyword evidence="3" id="KW-1161">Viral attachment to host cell</keyword>
<keyword evidence="4" id="KW-0946">Virion</keyword>
<gene>
    <name evidence="8" type="ORF">H3Bulk42356_000002</name>
</gene>
<evidence type="ECO:0000256" key="5">
    <source>
        <dbReference type="ARBA" id="ARBA00023104"/>
    </source>
</evidence>
<keyword evidence="2" id="KW-0945">Host-virus interaction</keyword>
<evidence type="ECO:0000256" key="3">
    <source>
        <dbReference type="ARBA" id="ARBA00022804"/>
    </source>
</evidence>
<keyword evidence="6" id="KW-1160">Virus entry into host cell</keyword>
<evidence type="ECO:0000256" key="7">
    <source>
        <dbReference type="ARBA" id="ARBA00035110"/>
    </source>
</evidence>
<proteinExistence type="inferred from homology"/>
<evidence type="ECO:0000313" key="8">
    <source>
        <dbReference type="EMBL" id="QDH87002.1"/>
    </source>
</evidence>
<keyword evidence="5" id="KW-1175">Viral attachment to host cell pilus</keyword>
<accession>A0A514D068</accession>
<comment type="subcellular location">
    <subcellularLocation>
        <location evidence="1">Virion</location>
    </subcellularLocation>
</comment>
<protein>
    <recommendedName>
        <fullName evidence="9">Maturation</fullName>
    </recommendedName>
</protein>
<sequence>MSYESSNSGRTERSVGTVFDVDVHGPVPLDRIDTSYLVTDWIRTASGPYHGDHRTAYDYGMGEYRITADSPFVMHDYYDNPTDHLTSNYDIRRTEYLSKYRTPFSQSPVNGPDMENCISEAITQALNSLKGQSSNWGSDLGEMKESVESFANLAMKGGAFIKHMRNGQWAQAAHALGISRTSFSHSSNRGKALADYWLAYVYGWRPYAQSMYDMQSTIADIVNRNSSSVEGTGSGHASGSLDNTYYGKIKQKAHWFGSARCVLKADIGNPGLFNLNKLGLTNPASIAWELLPFSFCVDWFIPVGNTLSAITGPEGLDFHGGWFSVITRSTVSLNRETGKETEWTTCEDGGHYSEEQYTFNRTALTAFPLPRFYADLTPYSSPRALNALALVRQLT</sequence>
<organism evidence="8">
    <name type="scientific">Leviviridae sp</name>
    <dbReference type="NCBI Taxonomy" id="2027243"/>
    <lineage>
        <taxon>Viruses</taxon>
        <taxon>Riboviria</taxon>
        <taxon>Orthornavirae</taxon>
        <taxon>Lenarviricota</taxon>
        <taxon>Leviviricetes</taxon>
        <taxon>Norzivirales</taxon>
        <taxon>Fiersviridae</taxon>
    </lineage>
</organism>
<evidence type="ECO:0000256" key="4">
    <source>
        <dbReference type="ARBA" id="ARBA00022844"/>
    </source>
</evidence>
<evidence type="ECO:0008006" key="9">
    <source>
        <dbReference type="Google" id="ProtNLM"/>
    </source>
</evidence>
<reference evidence="8" key="1">
    <citation type="submission" date="2019-05" db="EMBL/GenBank/DDBJ databases">
        <title>Metatranscriptomic reconstruction reveals RNA viruses with the potential to shape carbon cycling in soil.</title>
        <authorList>
            <person name="Starr E.P."/>
            <person name="Nuccio E."/>
            <person name="Pett-Ridge J."/>
            <person name="Banfield J.F."/>
            <person name="Firestone M.K."/>
        </authorList>
    </citation>
    <scope>NUCLEOTIDE SEQUENCE</scope>
    <source>
        <strain evidence="8">H3_Bulk_42_scaffold_356</strain>
    </source>
</reference>
<evidence type="ECO:0000256" key="1">
    <source>
        <dbReference type="ARBA" id="ARBA00004328"/>
    </source>
</evidence>
<evidence type="ECO:0000256" key="6">
    <source>
        <dbReference type="ARBA" id="ARBA00023296"/>
    </source>
</evidence>
<dbReference type="GO" id="GO:0044423">
    <property type="term" value="C:virion component"/>
    <property type="evidence" value="ECO:0007669"/>
    <property type="project" value="UniProtKB-KW"/>
</dbReference>
<evidence type="ECO:0000256" key="2">
    <source>
        <dbReference type="ARBA" id="ARBA00022581"/>
    </source>
</evidence>
<comment type="similarity">
    <text evidence="7">Belongs to the Leviviricetes maturation protein family.</text>
</comment>
<name>A0A514D068_9VIRU</name>